<comment type="caution">
    <text evidence="1">The sequence shown here is derived from an EMBL/GenBank/DDBJ whole genome shotgun (WGS) entry which is preliminary data.</text>
</comment>
<feature type="non-terminal residue" evidence="1">
    <location>
        <position position="80"/>
    </location>
</feature>
<evidence type="ECO:0000313" key="2">
    <source>
        <dbReference type="Proteomes" id="UP000663866"/>
    </source>
</evidence>
<organism evidence="1 2">
    <name type="scientific">Rotaria magnacalcarata</name>
    <dbReference type="NCBI Taxonomy" id="392030"/>
    <lineage>
        <taxon>Eukaryota</taxon>
        <taxon>Metazoa</taxon>
        <taxon>Spiralia</taxon>
        <taxon>Gnathifera</taxon>
        <taxon>Rotifera</taxon>
        <taxon>Eurotatoria</taxon>
        <taxon>Bdelloidea</taxon>
        <taxon>Philodinida</taxon>
        <taxon>Philodinidae</taxon>
        <taxon>Rotaria</taxon>
    </lineage>
</organism>
<accession>A0A821KSL9</accession>
<reference evidence="1" key="1">
    <citation type="submission" date="2021-02" db="EMBL/GenBank/DDBJ databases">
        <authorList>
            <person name="Nowell W R."/>
        </authorList>
    </citation>
    <scope>NUCLEOTIDE SEQUENCE</scope>
</reference>
<name>A0A821KSL9_9BILA</name>
<evidence type="ECO:0000313" key="1">
    <source>
        <dbReference type="EMBL" id="CAF4742908.1"/>
    </source>
</evidence>
<dbReference type="EMBL" id="CAJOBG010111742">
    <property type="protein sequence ID" value="CAF4742908.1"/>
    <property type="molecule type" value="Genomic_DNA"/>
</dbReference>
<gene>
    <name evidence="1" type="ORF">OVN521_LOCUS49867</name>
</gene>
<proteinExistence type="predicted"/>
<protein>
    <submittedName>
        <fullName evidence="1">Uncharacterized protein</fullName>
    </submittedName>
</protein>
<dbReference type="AlphaFoldDB" id="A0A821KSL9"/>
<feature type="non-terminal residue" evidence="1">
    <location>
        <position position="1"/>
    </location>
</feature>
<sequence length="80" mass="9163">ELGVKEVPELHKLIARIDFEHQAGSKQKVDYKLPNSLVFFAEKFQVHYSKLWKNAKIKTPFLPSSAPDMNHSTEVILTTP</sequence>
<keyword evidence="2" id="KW-1185">Reference proteome</keyword>
<dbReference type="Proteomes" id="UP000663866">
    <property type="component" value="Unassembled WGS sequence"/>
</dbReference>